<dbReference type="Proteomes" id="UP000000578">
    <property type="component" value="Chromosome"/>
</dbReference>
<proteinExistence type="predicted"/>
<dbReference type="InterPro" id="IPR036237">
    <property type="entry name" value="Xyl_isomerase-like_sf"/>
</dbReference>
<organism evidence="2 3">
    <name type="scientific">Nanoarchaeum equitans (strain Kin4-M)</name>
    <dbReference type="NCBI Taxonomy" id="228908"/>
    <lineage>
        <taxon>Archaea</taxon>
        <taxon>Nanobdellota</taxon>
        <taxon>Candidatus Nanoarchaeia</taxon>
        <taxon>Nanoarchaeales</taxon>
        <taxon>Nanoarchaeaceae</taxon>
        <taxon>Nanoarchaeum</taxon>
    </lineage>
</organism>
<protein>
    <submittedName>
        <fullName evidence="2">NEQ209</fullName>
    </submittedName>
</protein>
<keyword evidence="3" id="KW-1185">Reference proteome</keyword>
<sequence>MKIVDNEKDFYKLPIPKTNIAVSTNPFNRAIHKEIEKQIWQGFPRTDVQVLSWSGRNGWEAIPKWVFDTAADLAKAAGIKASMHAPLVELAGQNEQTRAQTIAKLFIALDTARKFATPSNRHIPVNTHVSVEAKRLFSKEHEEAVKKYLLEQYNKEHGTNINNFDELEKKEEFKEWLKKKYNVRAWEALVPAVDVIVDENGRPIMENANLKSYFKIEGNIDVNRLYKEELKRNLEIQINNAIINALVALSQNPEKPDLAFQQLKNQLESVIYSTPLSDKDKADLIHKLRNGTFQKIKESIEKMISEKREELEKLRNELSQIEEQIKKEKDENKKKELQQQWLSKYVELTNKAQIELPKEELEEKLEEIKKELEDRLEKKQFMTLSQYTMQKVPETIAKLAALNFAESEALKALGLEKYDKTPIIAIENVFPEFFGSRSGELVEIIKESREKVKDALDKLVKAYEGNSDDPDVKEFKLALDRIKLYLKSEYGEKADEILKTMIEKAKELRNNEAKLKEYSEKYIGTTLDNLHTTMLLGKHEGYTVDDLLKEYQKIIDSKTIKHLHIVDGWLGEEDAHLAPGSGIMPIKEIYERLKQVNPQLELLEKDPKTLKEVLDRTFNIESPTFVFEAGNEITLLESLGQREGPVRDIYKQILTNMNASINGISYPELSWTLPYTVRVQTVAEDVYQMKKPLWSGLAIEKFDSTQEDIYK</sequence>
<dbReference type="KEGG" id="neq:NEQ209"/>
<evidence type="ECO:0000313" key="3">
    <source>
        <dbReference type="Proteomes" id="UP000000578"/>
    </source>
</evidence>
<evidence type="ECO:0000313" key="2">
    <source>
        <dbReference type="EMBL" id="AAR39062.1"/>
    </source>
</evidence>
<feature type="coiled-coil region" evidence="1">
    <location>
        <begin position="297"/>
        <end position="382"/>
    </location>
</feature>
<dbReference type="EMBL" id="AE017199">
    <property type="protein sequence ID" value="AAR39062.1"/>
    <property type="molecule type" value="Genomic_DNA"/>
</dbReference>
<dbReference type="BioCyc" id="NEQU228908:GJB6-225-MONOMER"/>
<keyword evidence="1" id="KW-0175">Coiled coil</keyword>
<name>Q74ND6_NANEQ</name>
<dbReference type="HOGENOM" id="CLU_388138_0_0_2"/>
<dbReference type="EnsemblBacteria" id="AAR39062">
    <property type="protein sequence ID" value="AAR39062"/>
    <property type="gene ID" value="NEQ209"/>
</dbReference>
<dbReference type="SUPFAM" id="SSF51658">
    <property type="entry name" value="Xylose isomerase-like"/>
    <property type="match status" value="2"/>
</dbReference>
<dbReference type="AlphaFoldDB" id="Q74ND6"/>
<accession>Q74ND6</accession>
<reference evidence="2 3" key="1">
    <citation type="journal article" date="2003" name="Proc. Natl. Acad. Sci. U.S.A.">
        <title>The genome of Nanoarchaeum equitans: insights into early archaeal evolution and derived parasitism.</title>
        <authorList>
            <person name="Waters E."/>
            <person name="Hohn M.J."/>
            <person name="Ahel I."/>
            <person name="Graham D.E."/>
            <person name="Adams M.D."/>
            <person name="Barnstead M."/>
            <person name="Beeson K.Y."/>
            <person name="Bibbs L."/>
            <person name="Bolanos R."/>
            <person name="Keller M."/>
            <person name="Kretz K."/>
            <person name="Lin X."/>
            <person name="Mathur E."/>
            <person name="Ni J."/>
            <person name="Podar M."/>
            <person name="Richardson T."/>
            <person name="Sutton G.G."/>
            <person name="Simon M."/>
            <person name="Soll D."/>
            <person name="Stetter K.O."/>
            <person name="Short J.M."/>
            <person name="Noordewier M."/>
        </authorList>
    </citation>
    <scope>NUCLEOTIDE SEQUENCE [LARGE SCALE GENOMIC DNA]</scope>
    <source>
        <strain evidence="2 3">Kin4-M</strain>
    </source>
</reference>
<dbReference type="Gene3D" id="3.20.20.150">
    <property type="entry name" value="Divalent-metal-dependent TIM barrel enzymes"/>
    <property type="match status" value="1"/>
</dbReference>
<gene>
    <name evidence="2" type="ordered locus">NEQ209</name>
</gene>
<evidence type="ECO:0000256" key="1">
    <source>
        <dbReference type="SAM" id="Coils"/>
    </source>
</evidence>
<dbReference type="STRING" id="228908.NEQ209"/>